<evidence type="ECO:0000313" key="2">
    <source>
        <dbReference type="Proteomes" id="UP001596501"/>
    </source>
</evidence>
<protein>
    <submittedName>
        <fullName evidence="1">Uncharacterized protein</fullName>
    </submittedName>
</protein>
<gene>
    <name evidence="1" type="ORF">ACFQPB_23125</name>
</gene>
<name>A0ABW2QSS0_9BURK</name>
<evidence type="ECO:0000313" key="1">
    <source>
        <dbReference type="EMBL" id="MFC7411752.1"/>
    </source>
</evidence>
<organism evidence="1 2">
    <name type="scientific">Hydrogenophaga atypica</name>
    <dbReference type="NCBI Taxonomy" id="249409"/>
    <lineage>
        <taxon>Bacteria</taxon>
        <taxon>Pseudomonadati</taxon>
        <taxon>Pseudomonadota</taxon>
        <taxon>Betaproteobacteria</taxon>
        <taxon>Burkholderiales</taxon>
        <taxon>Comamonadaceae</taxon>
        <taxon>Hydrogenophaga</taxon>
    </lineage>
</organism>
<keyword evidence="2" id="KW-1185">Reference proteome</keyword>
<accession>A0ABW2QSS0</accession>
<comment type="caution">
    <text evidence="1">The sequence shown here is derived from an EMBL/GenBank/DDBJ whole genome shotgun (WGS) entry which is preliminary data.</text>
</comment>
<dbReference type="Proteomes" id="UP001596501">
    <property type="component" value="Unassembled WGS sequence"/>
</dbReference>
<dbReference type="RefSeq" id="WP_382228584.1">
    <property type="nucleotide sequence ID" value="NZ_JBHTCA010000047.1"/>
</dbReference>
<proteinExistence type="predicted"/>
<reference evidence="2" key="1">
    <citation type="journal article" date="2019" name="Int. J. Syst. Evol. Microbiol.">
        <title>The Global Catalogue of Microorganisms (GCM) 10K type strain sequencing project: providing services to taxonomists for standard genome sequencing and annotation.</title>
        <authorList>
            <consortium name="The Broad Institute Genomics Platform"/>
            <consortium name="The Broad Institute Genome Sequencing Center for Infectious Disease"/>
            <person name="Wu L."/>
            <person name="Ma J."/>
        </authorList>
    </citation>
    <scope>NUCLEOTIDE SEQUENCE [LARGE SCALE GENOMIC DNA]</scope>
    <source>
        <strain evidence="2">CGMCC 1.12371</strain>
    </source>
</reference>
<sequence>MFATHDRTRIAMAGLPAAVGQHYWSQIEVPLFVPFLMVTYKPEPGREDDCQGAATGQGAATEMLGSVEDLVASTYWAARNNLVIDTVCLICPAHMCGQKHWGLYLLTGISIAFEPDAREQVAYVYETTEGKMVSSLLSTPVEKLVWAKQLFSFKGSSLAAQAS</sequence>
<dbReference type="EMBL" id="JBHTCA010000047">
    <property type="protein sequence ID" value="MFC7411752.1"/>
    <property type="molecule type" value="Genomic_DNA"/>
</dbReference>